<dbReference type="HOGENOM" id="CLU_3219631_0_0_10"/>
<dbReference type="Proteomes" id="UP000003598">
    <property type="component" value="Unassembled WGS sequence"/>
</dbReference>
<evidence type="ECO:0000313" key="2">
    <source>
        <dbReference type="Proteomes" id="UP000003598"/>
    </source>
</evidence>
<organism evidence="1 2">
    <name type="scientific">Paraprevotella clara YIT 11840</name>
    <dbReference type="NCBI Taxonomy" id="762968"/>
    <lineage>
        <taxon>Bacteria</taxon>
        <taxon>Pseudomonadati</taxon>
        <taxon>Bacteroidota</taxon>
        <taxon>Bacteroidia</taxon>
        <taxon>Bacteroidales</taxon>
        <taxon>Prevotellaceae</taxon>
        <taxon>Paraprevotella</taxon>
    </lineage>
</organism>
<proteinExistence type="predicted"/>
<protein>
    <submittedName>
        <fullName evidence="1">Uncharacterized protein</fullName>
    </submittedName>
</protein>
<keyword evidence="2" id="KW-1185">Reference proteome</keyword>
<accession>G5SQZ6</accession>
<comment type="caution">
    <text evidence="1">The sequence shown here is derived from an EMBL/GenBank/DDBJ whole genome shotgun (WGS) entry which is preliminary data.</text>
</comment>
<reference evidence="1 2" key="1">
    <citation type="submission" date="2011-03" db="EMBL/GenBank/DDBJ databases">
        <authorList>
            <person name="Weinstock G."/>
            <person name="Sodergren E."/>
            <person name="Clifton S."/>
            <person name="Fulton L."/>
            <person name="Fulton B."/>
            <person name="Courtney L."/>
            <person name="Fronick C."/>
            <person name="Harrison M."/>
            <person name="Strong C."/>
            <person name="Farmer C."/>
            <person name="Delahaunty K."/>
            <person name="Markovic C."/>
            <person name="Hall O."/>
            <person name="Minx P."/>
            <person name="Tomlinson C."/>
            <person name="Mitreva M."/>
            <person name="Hou S."/>
            <person name="Chen J."/>
            <person name="Wollam A."/>
            <person name="Pepin K.H."/>
            <person name="Johnson M."/>
            <person name="Bhonagiri V."/>
            <person name="Zhang X."/>
            <person name="Suruliraj S."/>
            <person name="Warren W."/>
            <person name="Chinwalla A."/>
            <person name="Mardis E.R."/>
            <person name="Wilson R.K."/>
        </authorList>
    </citation>
    <scope>NUCLEOTIDE SEQUENCE [LARGE SCALE GENOMIC DNA]</scope>
    <source>
        <strain evidence="1 2">YIT 11840</strain>
    </source>
</reference>
<evidence type="ECO:0000313" key="1">
    <source>
        <dbReference type="EMBL" id="EHH00549.1"/>
    </source>
</evidence>
<dbReference type="EMBL" id="AFFY01000022">
    <property type="protein sequence ID" value="EHH00549.1"/>
    <property type="molecule type" value="Genomic_DNA"/>
</dbReference>
<sequence length="44" mass="5109">MRFNHSRMIFRSEQKTFFISADCVPIFCALSEKTPESETGICFC</sequence>
<name>G5SQZ6_9BACT</name>
<dbReference type="AlphaFoldDB" id="G5SQZ6"/>
<gene>
    <name evidence="1" type="ORF">HMPREF9441_01786</name>
</gene>